<gene>
    <name evidence="1" type="ORF">VKT23_004417</name>
</gene>
<evidence type="ECO:0000313" key="2">
    <source>
        <dbReference type="Proteomes" id="UP001498398"/>
    </source>
</evidence>
<dbReference type="Proteomes" id="UP001498398">
    <property type="component" value="Unassembled WGS sequence"/>
</dbReference>
<comment type="caution">
    <text evidence="1">The sequence shown here is derived from an EMBL/GenBank/DDBJ whole genome shotgun (WGS) entry which is preliminary data.</text>
</comment>
<keyword evidence="2" id="KW-1185">Reference proteome</keyword>
<evidence type="ECO:0000313" key="1">
    <source>
        <dbReference type="EMBL" id="KAK7467360.1"/>
    </source>
</evidence>
<protein>
    <submittedName>
        <fullName evidence="1">Uncharacterized protein</fullName>
    </submittedName>
</protein>
<dbReference type="EMBL" id="JBANRG010000004">
    <property type="protein sequence ID" value="KAK7467360.1"/>
    <property type="molecule type" value="Genomic_DNA"/>
</dbReference>
<name>A0ABR1JX80_9AGAR</name>
<sequence length="100" mass="11285">MHPTVRVLSARVHNPLIRFLGRRNWPSETPHSHPFAPAELRDRNFVDFAKESSSSGSSPSGSKAVYKEFWEAPQHIWKPKVHELEEAEIEAILSGGASLR</sequence>
<organism evidence="1 2">
    <name type="scientific">Marasmiellus scandens</name>
    <dbReference type="NCBI Taxonomy" id="2682957"/>
    <lineage>
        <taxon>Eukaryota</taxon>
        <taxon>Fungi</taxon>
        <taxon>Dikarya</taxon>
        <taxon>Basidiomycota</taxon>
        <taxon>Agaricomycotina</taxon>
        <taxon>Agaricomycetes</taxon>
        <taxon>Agaricomycetidae</taxon>
        <taxon>Agaricales</taxon>
        <taxon>Marasmiineae</taxon>
        <taxon>Omphalotaceae</taxon>
        <taxon>Marasmiellus</taxon>
    </lineage>
</organism>
<accession>A0ABR1JX80</accession>
<reference evidence="1 2" key="1">
    <citation type="submission" date="2024-01" db="EMBL/GenBank/DDBJ databases">
        <title>A draft genome for the cacao thread blight pathogen Marasmiellus scandens.</title>
        <authorList>
            <person name="Baruah I.K."/>
            <person name="Leung J."/>
            <person name="Bukari Y."/>
            <person name="Amoako-Attah I."/>
            <person name="Meinhardt L.W."/>
            <person name="Bailey B.A."/>
            <person name="Cohen S.P."/>
        </authorList>
    </citation>
    <scope>NUCLEOTIDE SEQUENCE [LARGE SCALE GENOMIC DNA]</scope>
    <source>
        <strain evidence="1 2">GH-19</strain>
    </source>
</reference>
<proteinExistence type="predicted"/>